<dbReference type="EMBL" id="VSSQ01067599">
    <property type="protein sequence ID" value="MPN19958.1"/>
    <property type="molecule type" value="Genomic_DNA"/>
</dbReference>
<keyword evidence="1" id="KW-1133">Transmembrane helix</keyword>
<evidence type="ECO:0000313" key="2">
    <source>
        <dbReference type="EMBL" id="MPN19958.1"/>
    </source>
</evidence>
<keyword evidence="1" id="KW-0812">Transmembrane</keyword>
<organism evidence="2">
    <name type="scientific">bioreactor metagenome</name>
    <dbReference type="NCBI Taxonomy" id="1076179"/>
    <lineage>
        <taxon>unclassified sequences</taxon>
        <taxon>metagenomes</taxon>
        <taxon>ecological metagenomes</taxon>
    </lineage>
</organism>
<dbReference type="AlphaFoldDB" id="A0A645FZG7"/>
<keyword evidence="1" id="KW-0472">Membrane</keyword>
<proteinExistence type="predicted"/>
<protein>
    <submittedName>
        <fullName evidence="2">Uncharacterized protein</fullName>
    </submittedName>
</protein>
<evidence type="ECO:0000256" key="1">
    <source>
        <dbReference type="SAM" id="Phobius"/>
    </source>
</evidence>
<reference evidence="2" key="1">
    <citation type="submission" date="2019-08" db="EMBL/GenBank/DDBJ databases">
        <authorList>
            <person name="Kucharzyk K."/>
            <person name="Murdoch R.W."/>
            <person name="Higgins S."/>
            <person name="Loffler F."/>
        </authorList>
    </citation>
    <scope>NUCLEOTIDE SEQUENCE</scope>
</reference>
<name>A0A645FZG7_9ZZZZ</name>
<gene>
    <name evidence="2" type="ORF">SDC9_167333</name>
</gene>
<accession>A0A645FZG7</accession>
<sequence>MLFYLVVLHAVERPRLLQHAVGNADFAYVVKQRREAHLLDERAPFAHRARDLDAYCGDTVGMVLGVGVLGVYGARERRYRAKRLGAAVQVQLERIARHYQRNEEEQQH</sequence>
<feature type="transmembrane region" description="Helical" evidence="1">
    <location>
        <begin position="52"/>
        <end position="74"/>
    </location>
</feature>
<comment type="caution">
    <text evidence="2">The sequence shown here is derived from an EMBL/GenBank/DDBJ whole genome shotgun (WGS) entry which is preliminary data.</text>
</comment>